<feature type="transmembrane region" description="Helical" evidence="1">
    <location>
        <begin position="192"/>
        <end position="213"/>
    </location>
</feature>
<feature type="transmembrane region" description="Helical" evidence="1">
    <location>
        <begin position="118"/>
        <end position="141"/>
    </location>
</feature>
<dbReference type="AlphaFoldDB" id="A0A933KXB6"/>
<keyword evidence="1" id="KW-0812">Transmembrane</keyword>
<dbReference type="Proteomes" id="UP000782610">
    <property type="component" value="Unassembled WGS sequence"/>
</dbReference>
<reference evidence="2" key="1">
    <citation type="submission" date="2020-07" db="EMBL/GenBank/DDBJ databases">
        <title>Huge and variable diversity of episymbiotic CPR bacteria and DPANN archaea in groundwater ecosystems.</title>
        <authorList>
            <person name="He C.Y."/>
            <person name="Keren R."/>
            <person name="Whittaker M."/>
            <person name="Farag I.F."/>
            <person name="Doudna J."/>
            <person name="Cate J.H.D."/>
            <person name="Banfield J.F."/>
        </authorList>
    </citation>
    <scope>NUCLEOTIDE SEQUENCE</scope>
    <source>
        <strain evidence="2">NC_groundwater_1586_Pr3_B-0.1um_66_15</strain>
    </source>
</reference>
<feature type="transmembrane region" description="Helical" evidence="1">
    <location>
        <begin position="36"/>
        <end position="66"/>
    </location>
</feature>
<comment type="caution">
    <text evidence="2">The sequence shown here is derived from an EMBL/GenBank/DDBJ whole genome shotgun (WGS) entry which is preliminary data.</text>
</comment>
<evidence type="ECO:0000313" key="3">
    <source>
        <dbReference type="Proteomes" id="UP000782610"/>
    </source>
</evidence>
<gene>
    <name evidence="2" type="ORF">HY834_01195</name>
</gene>
<dbReference type="EMBL" id="JACRAF010000004">
    <property type="protein sequence ID" value="MBI4920339.1"/>
    <property type="molecule type" value="Genomic_DNA"/>
</dbReference>
<accession>A0A933KXB6</accession>
<proteinExistence type="predicted"/>
<feature type="transmembrane region" description="Helical" evidence="1">
    <location>
        <begin position="347"/>
        <end position="373"/>
    </location>
</feature>
<keyword evidence="1" id="KW-0472">Membrane</keyword>
<feature type="transmembrane region" description="Helical" evidence="1">
    <location>
        <begin position="393"/>
        <end position="416"/>
    </location>
</feature>
<feature type="transmembrane region" description="Helical" evidence="1">
    <location>
        <begin position="153"/>
        <end position="180"/>
    </location>
</feature>
<feature type="transmembrane region" description="Helical" evidence="1">
    <location>
        <begin position="465"/>
        <end position="483"/>
    </location>
</feature>
<feature type="transmembrane region" description="Helical" evidence="1">
    <location>
        <begin position="489"/>
        <end position="507"/>
    </location>
</feature>
<feature type="transmembrane region" description="Helical" evidence="1">
    <location>
        <begin position="320"/>
        <end position="341"/>
    </location>
</feature>
<keyword evidence="1" id="KW-1133">Transmembrane helix</keyword>
<feature type="transmembrane region" description="Helical" evidence="1">
    <location>
        <begin position="422"/>
        <end position="444"/>
    </location>
</feature>
<protein>
    <submittedName>
        <fullName evidence="2">Permease</fullName>
    </submittedName>
</protein>
<feature type="transmembrane region" description="Helical" evidence="1">
    <location>
        <begin position="249"/>
        <end position="270"/>
    </location>
</feature>
<name>A0A933KXB6_9HYPH</name>
<organism evidence="2 3">
    <name type="scientific">Devosia nanyangense</name>
    <dbReference type="NCBI Taxonomy" id="1228055"/>
    <lineage>
        <taxon>Bacteria</taxon>
        <taxon>Pseudomonadati</taxon>
        <taxon>Pseudomonadota</taxon>
        <taxon>Alphaproteobacteria</taxon>
        <taxon>Hyphomicrobiales</taxon>
        <taxon>Devosiaceae</taxon>
        <taxon>Devosia</taxon>
    </lineage>
</organism>
<feature type="transmembrane region" description="Helical" evidence="1">
    <location>
        <begin position="72"/>
        <end position="91"/>
    </location>
</feature>
<evidence type="ECO:0000313" key="2">
    <source>
        <dbReference type="EMBL" id="MBI4920339.1"/>
    </source>
</evidence>
<sequence length="513" mass="54535">MNLVPASMPWFAAHEWRLMWRDGVAMMTGGHPTRRIVLIIILAIAAVLLHLMANAIVAPWIAAGIAIDKSTLVLITGSGFLFWTVMLSQALESVTRAYYARADLDLILSSPASSRRLFAVRTGITALTTLLLACLLASPVVDVLVIHDGAHWLMAYLVLAALSALATAIAVLITIALFRLAGPKRTRLVAQIIAAVVGAGFVIGIQAVAILHFGNMSRLVVLTDSSFIAAMPDIGSLVWAPAKAALGDWGALIGTTVVGFAALAGVIALASSSFGSQAIAAAGVSHQRVAQHHRAVDVRPRSQRQQLRVKEWKLLARDPWLLSQTLMQILYLVPPALYLWISYGQTAGTYVVVIPVLVMAAGQLSGGLSWLAISGEDAHDLVVTAPVSPTAVLVAKIEAVGVVIAIVFTPIIVLMLLASLDLALITAGFAALSSGSATAIQLWFRVPMRRSMFRRRQVASRISTIAEALSSIFWAGTAVLYAGDQYWLASLPATLAVATLFVAWSLSPKGKRV</sequence>
<evidence type="ECO:0000256" key="1">
    <source>
        <dbReference type="SAM" id="Phobius"/>
    </source>
</evidence>